<name>A0A183EYN9_9BILA</name>
<dbReference type="WBParaSite" id="GPUH_0002611001-mRNA-1">
    <property type="protein sequence ID" value="GPUH_0002611001-mRNA-1"/>
    <property type="gene ID" value="GPUH_0002611001"/>
</dbReference>
<reference evidence="1" key="1">
    <citation type="submission" date="2016-06" db="UniProtKB">
        <authorList>
            <consortium name="WormBaseParasite"/>
        </authorList>
    </citation>
    <scope>IDENTIFICATION</scope>
</reference>
<dbReference type="AlphaFoldDB" id="A0A183EYN9"/>
<organism evidence="1">
    <name type="scientific">Gongylonema pulchrum</name>
    <dbReference type="NCBI Taxonomy" id="637853"/>
    <lineage>
        <taxon>Eukaryota</taxon>
        <taxon>Metazoa</taxon>
        <taxon>Ecdysozoa</taxon>
        <taxon>Nematoda</taxon>
        <taxon>Chromadorea</taxon>
        <taxon>Rhabditida</taxon>
        <taxon>Spirurina</taxon>
        <taxon>Spiruromorpha</taxon>
        <taxon>Spiruroidea</taxon>
        <taxon>Gongylonematidae</taxon>
        <taxon>Gongylonema</taxon>
    </lineage>
</organism>
<accession>A0A183EYN9</accession>
<evidence type="ECO:0000313" key="1">
    <source>
        <dbReference type="WBParaSite" id="GPUH_0002611001-mRNA-1"/>
    </source>
</evidence>
<proteinExistence type="predicted"/>
<protein>
    <submittedName>
        <fullName evidence="1">BAF250_C domain-containing protein</fullName>
    </submittedName>
</protein>
<sequence length="51" mass="5450">LTSSERIHLDGDLRCLARTCRHLLSLISSMKGSVDSLVLAVTCCLSEASST</sequence>